<gene>
    <name evidence="3" type="ORF">ENJ40_04960</name>
</gene>
<keyword evidence="1" id="KW-0472">Membrane</keyword>
<keyword evidence="1" id="KW-0812">Transmembrane</keyword>
<keyword evidence="1" id="KW-1133">Transmembrane helix</keyword>
<comment type="caution">
    <text evidence="3">The sequence shown here is derived from an EMBL/GenBank/DDBJ whole genome shotgun (WGS) entry which is preliminary data.</text>
</comment>
<dbReference type="Pfam" id="PF14238">
    <property type="entry name" value="DUF4340"/>
    <property type="match status" value="1"/>
</dbReference>
<dbReference type="Proteomes" id="UP000886043">
    <property type="component" value="Unassembled WGS sequence"/>
</dbReference>
<sequence length="310" mass="36037">MSPRNLFLLTGLLVILVLMYVVIQRAQQPRGVREALMVRLGKKSWAQADELRVWLGSEPDKVLRIVFRNGHWEVWGPSPKENFPRPAKESLVREFLTRLSQLSGEERVRGSSYLAQFSLTEKAALHLAGFREKQKLFHLLVGKRGPYWDSTFVRLEGEQTIFLVPENLLARFAIWKEKPALPAASSWVDLSILNPALSEVEEVSFSSGGKEVYVLRREKKGWRLRFRGEEKEISAGEAERKLRILFPLMAQEVVAPEKKPREIGRLLVRTRLHTYTLILSRQGKDYFLRRSPYLYRIDKDTVRRITQLRD</sequence>
<accession>A0A7C3CG78</accession>
<dbReference type="InterPro" id="IPR025641">
    <property type="entry name" value="DUF4340"/>
</dbReference>
<reference evidence="3" key="1">
    <citation type="journal article" date="2020" name="mSystems">
        <title>Genome- and Community-Level Interaction Insights into Carbon Utilization and Element Cycling Functions of Hydrothermarchaeota in Hydrothermal Sediment.</title>
        <authorList>
            <person name="Zhou Z."/>
            <person name="Liu Y."/>
            <person name="Xu W."/>
            <person name="Pan J."/>
            <person name="Luo Z.H."/>
            <person name="Li M."/>
        </authorList>
    </citation>
    <scope>NUCLEOTIDE SEQUENCE [LARGE SCALE GENOMIC DNA]</scope>
    <source>
        <strain evidence="3">HyVt-483</strain>
    </source>
</reference>
<evidence type="ECO:0000313" key="3">
    <source>
        <dbReference type="EMBL" id="HFC97790.1"/>
    </source>
</evidence>
<feature type="transmembrane region" description="Helical" evidence="1">
    <location>
        <begin position="6"/>
        <end position="23"/>
    </location>
</feature>
<organism evidence="3">
    <name type="scientific">Thermosulfurimonas dismutans</name>
    <dbReference type="NCBI Taxonomy" id="999894"/>
    <lineage>
        <taxon>Bacteria</taxon>
        <taxon>Pseudomonadati</taxon>
        <taxon>Thermodesulfobacteriota</taxon>
        <taxon>Thermodesulfobacteria</taxon>
        <taxon>Thermodesulfobacteriales</taxon>
        <taxon>Thermodesulfobacteriaceae</taxon>
        <taxon>Thermosulfurimonas</taxon>
    </lineage>
</organism>
<protein>
    <submittedName>
        <fullName evidence="3">DUF4340 domain-containing protein</fullName>
    </submittedName>
</protein>
<dbReference type="AlphaFoldDB" id="A0A7C3CG78"/>
<evidence type="ECO:0000256" key="1">
    <source>
        <dbReference type="SAM" id="Phobius"/>
    </source>
</evidence>
<name>A0A7C3CG78_9BACT</name>
<dbReference type="EMBL" id="DRMH01000064">
    <property type="protein sequence ID" value="HFC97790.1"/>
    <property type="molecule type" value="Genomic_DNA"/>
</dbReference>
<evidence type="ECO:0000259" key="2">
    <source>
        <dbReference type="Pfam" id="PF14238"/>
    </source>
</evidence>
<proteinExistence type="predicted"/>
<feature type="domain" description="DUF4340" evidence="2">
    <location>
        <begin position="86"/>
        <end position="258"/>
    </location>
</feature>